<proteinExistence type="predicted"/>
<organism evidence="2">
    <name type="scientific">Rhizophora mucronata</name>
    <name type="common">Asiatic mangrove</name>
    <dbReference type="NCBI Taxonomy" id="61149"/>
    <lineage>
        <taxon>Eukaryota</taxon>
        <taxon>Viridiplantae</taxon>
        <taxon>Streptophyta</taxon>
        <taxon>Embryophyta</taxon>
        <taxon>Tracheophyta</taxon>
        <taxon>Spermatophyta</taxon>
        <taxon>Magnoliopsida</taxon>
        <taxon>eudicotyledons</taxon>
        <taxon>Gunneridae</taxon>
        <taxon>Pentapetalae</taxon>
        <taxon>rosids</taxon>
        <taxon>fabids</taxon>
        <taxon>Malpighiales</taxon>
        <taxon>Rhizophoraceae</taxon>
        <taxon>Rhizophora</taxon>
    </lineage>
</organism>
<dbReference type="AlphaFoldDB" id="A0A2P2ILA4"/>
<evidence type="ECO:0000313" key="2">
    <source>
        <dbReference type="EMBL" id="MBW82020.1"/>
    </source>
</evidence>
<protein>
    <submittedName>
        <fullName evidence="2">Uncharacterized protein</fullName>
    </submittedName>
</protein>
<keyword evidence="1" id="KW-0732">Signal</keyword>
<dbReference type="EMBL" id="GGEC01001537">
    <property type="protein sequence ID" value="MBW82020.1"/>
    <property type="molecule type" value="Transcribed_RNA"/>
</dbReference>
<sequence length="66" mass="7494">MPHDVILHSILTCLCLHYYVSHVYEALSCIWGGKGHIHSVPDLYAEVGKIWDFIFFSFCPQGEGVL</sequence>
<feature type="signal peptide" evidence="1">
    <location>
        <begin position="1"/>
        <end position="22"/>
    </location>
</feature>
<evidence type="ECO:0000256" key="1">
    <source>
        <dbReference type="SAM" id="SignalP"/>
    </source>
</evidence>
<accession>A0A2P2ILA4</accession>
<feature type="chain" id="PRO_5015152316" evidence="1">
    <location>
        <begin position="23"/>
        <end position="66"/>
    </location>
</feature>
<name>A0A2P2ILA4_RHIMU</name>
<reference evidence="2" key="1">
    <citation type="submission" date="2018-02" db="EMBL/GenBank/DDBJ databases">
        <title>Rhizophora mucronata_Transcriptome.</title>
        <authorList>
            <person name="Meera S.P."/>
            <person name="Sreeshan A."/>
            <person name="Augustine A."/>
        </authorList>
    </citation>
    <scope>NUCLEOTIDE SEQUENCE</scope>
    <source>
        <tissue evidence="2">Leaf</tissue>
    </source>
</reference>